<dbReference type="InterPro" id="IPR058060">
    <property type="entry name" value="HYC_CC_PP"/>
</dbReference>
<accession>A0ABS7CWD2</accession>
<keyword evidence="2" id="KW-1185">Reference proteome</keyword>
<proteinExistence type="predicted"/>
<dbReference type="Pfam" id="PF26622">
    <property type="entry name" value="DUF8199"/>
    <property type="match status" value="1"/>
</dbReference>
<gene>
    <name evidence="1" type="ORF">K0O23_13640</name>
</gene>
<dbReference type="EMBL" id="JAHYXK010000011">
    <property type="protein sequence ID" value="MBW7468112.1"/>
    <property type="molecule type" value="Genomic_DNA"/>
</dbReference>
<reference evidence="1 2" key="1">
    <citation type="journal article" date="2016" name="Int. J. Syst. Evol. Microbiol.">
        <title>Pontibacter aydingkolensis sp. nov., isolated from soil of a salt lake.</title>
        <authorList>
            <person name="Osman G."/>
            <person name="Zhang T."/>
            <person name="Lou K."/>
            <person name="Gao Y."/>
            <person name="Chang W."/>
            <person name="Lin Q."/>
            <person name="Yang H.M."/>
            <person name="Huo X.D."/>
            <person name="Wang N."/>
        </authorList>
    </citation>
    <scope>NUCLEOTIDE SEQUENCE [LARGE SCALE GENOMIC DNA]</scope>
    <source>
        <strain evidence="1 2">KACC 19255</strain>
    </source>
</reference>
<protein>
    <submittedName>
        <fullName evidence="1">Uncharacterized protein</fullName>
    </submittedName>
</protein>
<organism evidence="1 2">
    <name type="scientific">Pontibacter aydingkolensis</name>
    <dbReference type="NCBI Taxonomy" id="1911536"/>
    <lineage>
        <taxon>Bacteria</taxon>
        <taxon>Pseudomonadati</taxon>
        <taxon>Bacteroidota</taxon>
        <taxon>Cytophagia</taxon>
        <taxon>Cytophagales</taxon>
        <taxon>Hymenobacteraceae</taxon>
        <taxon>Pontibacter</taxon>
    </lineage>
</organism>
<dbReference type="Proteomes" id="UP000813018">
    <property type="component" value="Unassembled WGS sequence"/>
</dbReference>
<evidence type="ECO:0000313" key="2">
    <source>
        <dbReference type="Proteomes" id="UP000813018"/>
    </source>
</evidence>
<evidence type="ECO:0000313" key="1">
    <source>
        <dbReference type="EMBL" id="MBW7468112.1"/>
    </source>
</evidence>
<dbReference type="NCBIfam" id="NF047658">
    <property type="entry name" value="HYC_CC_PP"/>
    <property type="match status" value="1"/>
</dbReference>
<sequence>MKGILRYSMLSILTLSILLGSVGVAFSEQFCLMAGIKTSALSTEADDCCEEGSDKGAQTDECCAVKVLYEKLEPISSLKAFNLQLPVYFQQHIKLFVPIQAHHDAIEERIYTYSDSSPPLYGRRLLHQLHTLIV</sequence>
<comment type="caution">
    <text evidence="1">The sequence shown here is derived from an EMBL/GenBank/DDBJ whole genome shotgun (WGS) entry which is preliminary data.</text>
</comment>
<dbReference type="InterPro" id="IPR058512">
    <property type="entry name" value="DUF8199"/>
</dbReference>
<name>A0ABS7CWD2_9BACT</name>